<organism evidence="2 3">
    <name type="scientific">Nocardia farcinica</name>
    <dbReference type="NCBI Taxonomy" id="37329"/>
    <lineage>
        <taxon>Bacteria</taxon>
        <taxon>Bacillati</taxon>
        <taxon>Actinomycetota</taxon>
        <taxon>Actinomycetes</taxon>
        <taxon>Mycobacteriales</taxon>
        <taxon>Nocardiaceae</taxon>
        <taxon>Nocardia</taxon>
    </lineage>
</organism>
<keyword evidence="2" id="KW-0614">Plasmid</keyword>
<dbReference type="KEGG" id="nfr:ERS450000_06176"/>
<feature type="region of interest" description="Disordered" evidence="1">
    <location>
        <begin position="635"/>
        <end position="687"/>
    </location>
</feature>
<dbReference type="Proteomes" id="UP000057820">
    <property type="component" value="Plasmid 5"/>
</dbReference>
<dbReference type="EMBL" id="LN868942">
    <property type="protein sequence ID" value="CRY84634.1"/>
    <property type="molecule type" value="Genomic_DNA"/>
</dbReference>
<name>A0A0H5PBK6_NOCFR</name>
<gene>
    <name evidence="2" type="ORF">ERS450000_06176</name>
</gene>
<geneLocation type="plasmid" evidence="2">
    <name>5</name>
</geneLocation>
<feature type="compositionally biased region" description="Low complexity" evidence="1">
    <location>
        <begin position="665"/>
        <end position="675"/>
    </location>
</feature>
<feature type="region of interest" description="Disordered" evidence="1">
    <location>
        <begin position="46"/>
        <end position="100"/>
    </location>
</feature>
<proteinExistence type="predicted"/>
<protein>
    <submittedName>
        <fullName evidence="2">Uncharacterized protein</fullName>
    </submittedName>
</protein>
<evidence type="ECO:0000313" key="3">
    <source>
        <dbReference type="Proteomes" id="UP000057820"/>
    </source>
</evidence>
<sequence>MMVGKRRGRRLIAYLFDVGRARPKRTPSPAQLAAIEKATREHQARAAARRGYTRTDLTTPTDPGPGWDETTTHQEESTMSNTDTNTDTGTVPIVEGGPGAPTRLTLTGREQRLAFLRTVAAVNQAKYHREQLDQLVVEAENAGRSEDFGRRLAQQLAEAEDQLAAEDPWRNPHALTHALAEALYWSPGSDLAAARVQQIGEQLAHRWGVVLDGVDPETCTVGIDPAFDAAAAQLAVDRAVVRARERAIAETLSQIPMPEPTQDRVVAAVTAWYDAEGAGTATPHDSDALAARLEELHGHLSALDLAQPERDQVRFTVDYLWRDVRQVDLLDTPVMVDPGQEVRGRVPQLLQAFAEQRIAPAEIGAEISVMTVEDQQAVREAGRAIRAGDEVDVRLWPGYADRDQLREQLETYARDAVEAGREADYLAETELAPFDAALVGINDDIEDRIERMSVSHDQLLAAAEAAKGLAPAERHQIRAVLADVEAGVAEDYELPELMWVDERSKAQLDTDRSHRQAAVLAQTFCREAIQAIADGKAQPSNAHTQTLEGVLSTVGDNLYSVASGSVDDAHRTQFVKDRTELGRALTAARVYAETKADIRELVDTRARQAGKLGRGAVEREQRWKTRTTEILARRDDARAQQHAARTARPRSTKTCATRVDRSAQTTSPAPTGARTAARRHYTPGVER</sequence>
<reference evidence="3" key="1">
    <citation type="submission" date="2015-03" db="EMBL/GenBank/DDBJ databases">
        <authorList>
            <consortium name="Pathogen Informatics"/>
        </authorList>
    </citation>
    <scope>NUCLEOTIDE SEQUENCE [LARGE SCALE GENOMIC DNA]</scope>
    <source>
        <strain evidence="3">NCTC11134</strain>
        <plasmid evidence="3">5</plasmid>
    </source>
</reference>
<dbReference type="AlphaFoldDB" id="A0A0H5PBK6"/>
<evidence type="ECO:0000256" key="1">
    <source>
        <dbReference type="SAM" id="MobiDB-lite"/>
    </source>
</evidence>
<feature type="compositionally biased region" description="Low complexity" evidence="1">
    <location>
        <begin position="53"/>
        <end position="69"/>
    </location>
</feature>
<feature type="compositionally biased region" description="Low complexity" evidence="1">
    <location>
        <begin position="77"/>
        <end position="90"/>
    </location>
</feature>
<accession>A0A0H5PBK6</accession>
<evidence type="ECO:0000313" key="2">
    <source>
        <dbReference type="EMBL" id="CRY84634.1"/>
    </source>
</evidence>